<dbReference type="InterPro" id="IPR000783">
    <property type="entry name" value="RNA_pol_subH/Rpb5_C"/>
</dbReference>
<evidence type="ECO:0000256" key="2">
    <source>
        <dbReference type="ARBA" id="ARBA00022490"/>
    </source>
</evidence>
<evidence type="ECO:0000256" key="3">
    <source>
        <dbReference type="ARBA" id="ARBA00022679"/>
    </source>
</evidence>
<evidence type="ECO:0000256" key="7">
    <source>
        <dbReference type="HAMAP-Rule" id="MF_00025"/>
    </source>
</evidence>
<keyword evidence="3 7" id="KW-0808">Transferase</keyword>
<keyword evidence="4 7" id="KW-0548">Nucleotidyltransferase</keyword>
<dbReference type="HAMAP" id="MF_00025">
    <property type="entry name" value="RNApol_Rpo5_RPB5"/>
    <property type="match status" value="1"/>
</dbReference>
<comment type="catalytic activity">
    <reaction evidence="7">
        <text>RNA(n) + a ribonucleoside 5'-triphosphate = RNA(n+1) + diphosphate</text>
        <dbReference type="Rhea" id="RHEA:21248"/>
        <dbReference type="Rhea" id="RHEA-COMP:14527"/>
        <dbReference type="Rhea" id="RHEA-COMP:17342"/>
        <dbReference type="ChEBI" id="CHEBI:33019"/>
        <dbReference type="ChEBI" id="CHEBI:61557"/>
        <dbReference type="ChEBI" id="CHEBI:140395"/>
        <dbReference type="EC" id="2.7.7.6"/>
    </reaction>
</comment>
<evidence type="ECO:0000259" key="8">
    <source>
        <dbReference type="Pfam" id="PF01191"/>
    </source>
</evidence>
<dbReference type="GO" id="GO:0003899">
    <property type="term" value="F:DNA-directed RNA polymerase activity"/>
    <property type="evidence" value="ECO:0007669"/>
    <property type="project" value="UniProtKB-UniRule"/>
</dbReference>
<keyword evidence="2 7" id="KW-0963">Cytoplasm</keyword>
<protein>
    <recommendedName>
        <fullName evidence="7">DNA-directed RNA polymerase subunit Rpo5</fullName>
        <ecNumber evidence="7">2.7.7.6</ecNumber>
    </recommendedName>
    <alternativeName>
        <fullName evidence="7">DNA-directed RNA polymerase subunit H</fullName>
    </alternativeName>
</protein>
<dbReference type="NCBIfam" id="NF007129">
    <property type="entry name" value="PRK09570.1"/>
    <property type="match status" value="1"/>
</dbReference>
<keyword evidence="10" id="KW-1185">Reference proteome</keyword>
<gene>
    <name evidence="7 9" type="primary">rpoH</name>
    <name evidence="7" type="synonym">rpo5</name>
    <name evidence="9" type="ORF">PAP_02705</name>
</gene>
<dbReference type="GeneID" id="24841668"/>
<comment type="subcellular location">
    <subcellularLocation>
        <location evidence="7">Cytoplasm</location>
    </subcellularLocation>
</comment>
<dbReference type="InterPro" id="IPR014381">
    <property type="entry name" value="Arch_Rpo5/euc_Rpb5"/>
</dbReference>
<comment type="function">
    <text evidence="7">DNA-dependent RNA polymerase (RNAP) catalyzes the transcription of DNA into RNA using the four ribonucleoside triphosphates as substrates.</text>
</comment>
<dbReference type="GO" id="GO:0006362">
    <property type="term" value="P:transcription elongation by RNA polymerase I"/>
    <property type="evidence" value="ECO:0007669"/>
    <property type="project" value="TreeGrafter"/>
</dbReference>
<dbReference type="GO" id="GO:0000428">
    <property type="term" value="C:DNA-directed RNA polymerase complex"/>
    <property type="evidence" value="ECO:0007669"/>
    <property type="project" value="UniProtKB-KW"/>
</dbReference>
<dbReference type="Gene3D" id="3.90.940.20">
    <property type="entry name" value="RPB5-like RNA polymerase subunit"/>
    <property type="match status" value="1"/>
</dbReference>
<dbReference type="GO" id="GO:0003677">
    <property type="term" value="F:DNA binding"/>
    <property type="evidence" value="ECO:0007669"/>
    <property type="project" value="InterPro"/>
</dbReference>
<sequence length="82" mass="9472">MAAKKKFNIFDHELVPEHRILSEEEKAELLKRYNIKLSQLPQIRASDPAVQALGAKIGDIIEIKRKSPTAGIYYYYRIVVED</sequence>
<evidence type="ECO:0000313" key="9">
    <source>
        <dbReference type="EMBL" id="AIF68963.1"/>
    </source>
</evidence>
<evidence type="ECO:0000256" key="5">
    <source>
        <dbReference type="ARBA" id="ARBA00023163"/>
    </source>
</evidence>
<dbReference type="FunFam" id="3.90.940.20:FF:000001">
    <property type="entry name" value="DNA-directed RNA polymerases I, II, and III subunit RPABC1"/>
    <property type="match status" value="1"/>
</dbReference>
<keyword evidence="1 7" id="KW-0240">DNA-directed RNA polymerase</keyword>
<dbReference type="STRING" id="1343739.PAP_02705"/>
<dbReference type="AlphaFoldDB" id="A0A075LWP1"/>
<dbReference type="PROSITE" id="PS01110">
    <property type="entry name" value="RNA_POL_H_23KD"/>
    <property type="match status" value="1"/>
</dbReference>
<dbReference type="EMBL" id="CP006019">
    <property type="protein sequence ID" value="AIF68963.1"/>
    <property type="molecule type" value="Genomic_DNA"/>
</dbReference>
<accession>A0A075LWP1</accession>
<dbReference type="HOGENOM" id="CLU_058320_4_0_2"/>
<dbReference type="OrthoDB" id="30537at2157"/>
<dbReference type="GO" id="GO:0005737">
    <property type="term" value="C:cytoplasm"/>
    <property type="evidence" value="ECO:0007669"/>
    <property type="project" value="UniProtKB-SubCell"/>
</dbReference>
<dbReference type="Pfam" id="PF01191">
    <property type="entry name" value="RNA_pol_Rpb5_C"/>
    <property type="match status" value="1"/>
</dbReference>
<evidence type="ECO:0000313" key="10">
    <source>
        <dbReference type="Proteomes" id="UP000027981"/>
    </source>
</evidence>
<keyword evidence="5 7" id="KW-0804">Transcription</keyword>
<evidence type="ECO:0000256" key="6">
    <source>
        <dbReference type="ARBA" id="ARBA00025765"/>
    </source>
</evidence>
<proteinExistence type="inferred from homology"/>
<dbReference type="RefSeq" id="WP_048164570.1">
    <property type="nucleotide sequence ID" value="NZ_CP006019.1"/>
</dbReference>
<dbReference type="InterPro" id="IPR020608">
    <property type="entry name" value="RNA_pol_subH/Rpb5_CS"/>
</dbReference>
<reference evidence="9 10" key="2">
    <citation type="journal article" date="2015" name="Genome Announc.">
        <title>Complete Genome Sequence of Hyperthermophilic Piezophilic Archaeon Palaeococcus pacificus DY20341T, Isolated from Deep-Sea Hydrothermal Sediments.</title>
        <authorList>
            <person name="Zeng X."/>
            <person name="Jebbar M."/>
            <person name="Shao Z."/>
        </authorList>
    </citation>
    <scope>NUCLEOTIDE SEQUENCE [LARGE SCALE GENOMIC DNA]</scope>
    <source>
        <strain evidence="9 10">DY20341</strain>
    </source>
</reference>
<dbReference type="PANTHER" id="PTHR10535:SF0">
    <property type="entry name" value="DNA-DIRECTED RNA POLYMERASES I, II, AND III SUBUNIT RPABC1"/>
    <property type="match status" value="1"/>
</dbReference>
<name>A0A075LWP1_9EURY</name>
<dbReference type="PANTHER" id="PTHR10535">
    <property type="entry name" value="DNA-DIRECTED RNA POLYMERASES I, II, AND III SUBUNIT RPABC1"/>
    <property type="match status" value="1"/>
</dbReference>
<dbReference type="InterPro" id="IPR035913">
    <property type="entry name" value="RPB5-like_sf"/>
</dbReference>
<dbReference type="SUPFAM" id="SSF55287">
    <property type="entry name" value="RPB5-like RNA polymerase subunit"/>
    <property type="match status" value="1"/>
</dbReference>
<dbReference type="EC" id="2.7.7.6" evidence="7"/>
<dbReference type="GO" id="GO:0042797">
    <property type="term" value="P:tRNA transcription by RNA polymerase III"/>
    <property type="evidence" value="ECO:0007669"/>
    <property type="project" value="TreeGrafter"/>
</dbReference>
<evidence type="ECO:0000256" key="1">
    <source>
        <dbReference type="ARBA" id="ARBA00022478"/>
    </source>
</evidence>
<comment type="subunit">
    <text evidence="7">Part of the RNA polymerase complex.</text>
</comment>
<reference evidence="10" key="1">
    <citation type="submission" date="2013-06" db="EMBL/GenBank/DDBJ databases">
        <title>Complete Genome Sequence of Hyperthermophilic Palaeococcus pacificus DY20341T, Isolated from a Deep-Sea Hydrothermal Sediments.</title>
        <authorList>
            <person name="Zeng X."/>
            <person name="Shao Z."/>
        </authorList>
    </citation>
    <scope>NUCLEOTIDE SEQUENCE [LARGE SCALE GENOMIC DNA]</scope>
    <source>
        <strain evidence="10">DY20341</strain>
    </source>
</reference>
<dbReference type="Proteomes" id="UP000027981">
    <property type="component" value="Chromosome"/>
</dbReference>
<dbReference type="KEGG" id="ppac:PAP_02705"/>
<comment type="similarity">
    <text evidence="6 7">Belongs to the archaeal Rpo5/eukaryotic RPB5 RNA polymerase subunit family.</text>
</comment>
<evidence type="ECO:0000256" key="4">
    <source>
        <dbReference type="ARBA" id="ARBA00022695"/>
    </source>
</evidence>
<dbReference type="GO" id="GO:0006366">
    <property type="term" value="P:transcription by RNA polymerase II"/>
    <property type="evidence" value="ECO:0007669"/>
    <property type="project" value="TreeGrafter"/>
</dbReference>
<organism evidence="9 10">
    <name type="scientific">Palaeococcus pacificus DY20341</name>
    <dbReference type="NCBI Taxonomy" id="1343739"/>
    <lineage>
        <taxon>Archaea</taxon>
        <taxon>Methanobacteriati</taxon>
        <taxon>Methanobacteriota</taxon>
        <taxon>Thermococci</taxon>
        <taxon>Thermococcales</taxon>
        <taxon>Thermococcaceae</taxon>
        <taxon>Palaeococcus</taxon>
    </lineage>
</organism>
<dbReference type="eggNOG" id="arCOG04258">
    <property type="taxonomic scope" value="Archaea"/>
</dbReference>
<feature type="domain" description="RNA polymerase subunit H/Rpb5 C-terminal" evidence="8">
    <location>
        <begin position="7"/>
        <end position="79"/>
    </location>
</feature>